<dbReference type="AlphaFoldDB" id="A0A814JWP2"/>
<dbReference type="EMBL" id="CAJNOU010000593">
    <property type="protein sequence ID" value="CAF1041356.1"/>
    <property type="molecule type" value="Genomic_DNA"/>
</dbReference>
<organism evidence="1 3">
    <name type="scientific">Rotaria sordida</name>
    <dbReference type="NCBI Taxonomy" id="392033"/>
    <lineage>
        <taxon>Eukaryota</taxon>
        <taxon>Metazoa</taxon>
        <taxon>Spiralia</taxon>
        <taxon>Gnathifera</taxon>
        <taxon>Rotifera</taxon>
        <taxon>Eurotatoria</taxon>
        <taxon>Bdelloidea</taxon>
        <taxon>Philodinida</taxon>
        <taxon>Philodinidae</taxon>
        <taxon>Rotaria</taxon>
    </lineage>
</organism>
<evidence type="ECO:0000313" key="1">
    <source>
        <dbReference type="EMBL" id="CAF1041356.1"/>
    </source>
</evidence>
<evidence type="ECO:0000313" key="2">
    <source>
        <dbReference type="EMBL" id="CAF3650668.1"/>
    </source>
</evidence>
<proteinExistence type="predicted"/>
<name>A0A814JWP2_9BILA</name>
<accession>A0A814JWP2</accession>
<comment type="caution">
    <text evidence="1">The sequence shown here is derived from an EMBL/GenBank/DDBJ whole genome shotgun (WGS) entry which is preliminary data.</text>
</comment>
<dbReference type="Proteomes" id="UP000663889">
    <property type="component" value="Unassembled WGS sequence"/>
</dbReference>
<dbReference type="Proteomes" id="UP000663874">
    <property type="component" value="Unassembled WGS sequence"/>
</dbReference>
<reference evidence="1" key="1">
    <citation type="submission" date="2021-02" db="EMBL/GenBank/DDBJ databases">
        <authorList>
            <person name="Nowell W R."/>
        </authorList>
    </citation>
    <scope>NUCLEOTIDE SEQUENCE</scope>
</reference>
<sequence>MYSKKKNNCGVRLPSLYCQILIKSEFDYRREIRRKLDRIQHDNRDSMRRHFANDHVFAHDLLTKRHQWFTIDKSYRDTCKIMWNRQATESNRKSHLFLPSIYSTENSSPIKMTSWNTDNSTDIEENSIIANEKIKRDFLCKQPVMLEVLGAPHSSQVLKHKQEVELRKQSAQKRHAHIQTTAINDSRYRQLVNSLQDD</sequence>
<evidence type="ECO:0000313" key="3">
    <source>
        <dbReference type="Proteomes" id="UP000663889"/>
    </source>
</evidence>
<protein>
    <submittedName>
        <fullName evidence="1">Uncharacterized protein</fullName>
    </submittedName>
</protein>
<gene>
    <name evidence="2" type="ORF">FNK824_LOCUS5967</name>
    <name evidence="1" type="ORF">SEV965_LOCUS12843</name>
</gene>
<dbReference type="EMBL" id="CAJOBE010000499">
    <property type="protein sequence ID" value="CAF3650668.1"/>
    <property type="molecule type" value="Genomic_DNA"/>
</dbReference>